<name>A0A917E6X6_9FLAO</name>
<gene>
    <name evidence="3" type="ORF">GCM10010831_05230</name>
</gene>
<accession>A0A917E6X6</accession>
<dbReference type="RefSeq" id="WP_188405218.1">
    <property type="nucleotide sequence ID" value="NZ_BMGL01000003.1"/>
</dbReference>
<keyword evidence="1" id="KW-0472">Membrane</keyword>
<keyword evidence="1" id="KW-1133">Transmembrane helix</keyword>
<feature type="transmembrane region" description="Helical" evidence="1">
    <location>
        <begin position="362"/>
        <end position="384"/>
    </location>
</feature>
<evidence type="ECO:0000256" key="1">
    <source>
        <dbReference type="SAM" id="Phobius"/>
    </source>
</evidence>
<reference evidence="3 4" key="1">
    <citation type="journal article" date="2014" name="Int. J. Syst. Evol. Microbiol.">
        <title>Complete genome sequence of Corynebacterium casei LMG S-19264T (=DSM 44701T), isolated from a smear-ripened cheese.</title>
        <authorList>
            <consortium name="US DOE Joint Genome Institute (JGI-PGF)"/>
            <person name="Walter F."/>
            <person name="Albersmeier A."/>
            <person name="Kalinowski J."/>
            <person name="Ruckert C."/>
        </authorList>
    </citation>
    <scope>NUCLEOTIDE SEQUENCE [LARGE SCALE GENOMIC DNA]</scope>
    <source>
        <strain evidence="3 4">CGMCC 1.12925</strain>
    </source>
</reference>
<keyword evidence="1" id="KW-0812">Transmembrane</keyword>
<proteinExistence type="predicted"/>
<dbReference type="AlphaFoldDB" id="A0A917E6X6"/>
<evidence type="ECO:0000313" key="4">
    <source>
        <dbReference type="Proteomes" id="UP000599688"/>
    </source>
</evidence>
<organism evidence="3 4">
    <name type="scientific">Psychroflexus salis</name>
    <dbReference type="NCBI Taxonomy" id="1526574"/>
    <lineage>
        <taxon>Bacteria</taxon>
        <taxon>Pseudomonadati</taxon>
        <taxon>Bacteroidota</taxon>
        <taxon>Flavobacteriia</taxon>
        <taxon>Flavobacteriales</taxon>
        <taxon>Flavobacteriaceae</taxon>
        <taxon>Psychroflexus</taxon>
    </lineage>
</organism>
<protein>
    <recommendedName>
        <fullName evidence="2">Letm1 RBD domain-containing protein</fullName>
    </recommendedName>
</protein>
<feature type="domain" description="Letm1 RBD" evidence="2">
    <location>
        <begin position="343"/>
        <end position="397"/>
    </location>
</feature>
<evidence type="ECO:0000313" key="3">
    <source>
        <dbReference type="EMBL" id="GGE06667.1"/>
    </source>
</evidence>
<dbReference type="EMBL" id="BMGL01000003">
    <property type="protein sequence ID" value="GGE06667.1"/>
    <property type="molecule type" value="Genomic_DNA"/>
</dbReference>
<sequence length="399" mass="46063">MNPSTQGWITKLQLASESFFNNSKNWDEHEFYDYLLNAGFIYGTNISCINTELKTELNYTQEELAKLNLVYALMHVCKSKSAGTTNTSEIEQIISFYTQITSNSKKNFGVSLASKNHALNLETIIHNRVQPKGSLLQKNFSKLLTNAMLFADVICFQIWLKQPEKLNQLAIELEGVLINLVYLAIQEKTELGKYEELIMKLLLSSLRYEKRNQNKMCAFDEVNFKILDDYSIKKYAIDLICMAIYSDELIEVSESEFVFQLALKIDLATNEVQSSIEYLQKFVTEYKSEIAYFNAKNPLQNFYSRTQRNTQVLLRRNKKRLTQEIMESKELFILLKASTNRDLSLTEKQKVKEQLFDIFKSIPSLAIFALPGGGVLLPIIIRFIPKLLPSSFNENNKFN</sequence>
<dbReference type="GO" id="GO:0043022">
    <property type="term" value="F:ribosome binding"/>
    <property type="evidence" value="ECO:0007669"/>
    <property type="project" value="InterPro"/>
</dbReference>
<comment type="caution">
    <text evidence="3">The sequence shown here is derived from an EMBL/GenBank/DDBJ whole genome shotgun (WGS) entry which is preliminary data.</text>
</comment>
<dbReference type="NCBIfam" id="NF040639">
    <property type="entry name" value="LETM1_rel_film"/>
    <property type="match status" value="1"/>
</dbReference>
<dbReference type="InterPro" id="IPR033122">
    <property type="entry name" value="LETM1-like_RBD"/>
</dbReference>
<keyword evidence="4" id="KW-1185">Reference proteome</keyword>
<evidence type="ECO:0000259" key="2">
    <source>
        <dbReference type="Pfam" id="PF07766"/>
    </source>
</evidence>
<dbReference type="Proteomes" id="UP000599688">
    <property type="component" value="Unassembled WGS sequence"/>
</dbReference>
<dbReference type="Pfam" id="PF07766">
    <property type="entry name" value="LETM1_RBD"/>
    <property type="match status" value="1"/>
</dbReference>